<sequence length="235" mass="26870">MKLALECSDELLDMVQPFADFDWILANRFLESDVYAEYYRNSTNVKFVDNSVTELGKPVSLDDLEKVMKDVKGNYVVSPDWIGEYQQTVEAYKECLAKFGKERAVGVLQGSSPEEALKCLDVYDNHLVLVPYRVGGSVKEDPDWIKALRRELVVAHIPDDRLIHLLGFNTLDELHWYTNRPNVCGIDTDVPIRAGLLVQDFDGFDRMQKTDGIKLNKETWAGVCRNIALLRKYMS</sequence>
<organism evidence="1">
    <name type="scientific">marine sediment metagenome</name>
    <dbReference type="NCBI Taxonomy" id="412755"/>
    <lineage>
        <taxon>unclassified sequences</taxon>
        <taxon>metagenomes</taxon>
        <taxon>ecological metagenomes</taxon>
    </lineage>
</organism>
<accession>A0A0F9BXL0</accession>
<dbReference type="EMBL" id="LAZR01038785">
    <property type="protein sequence ID" value="KKL18657.1"/>
    <property type="molecule type" value="Genomic_DNA"/>
</dbReference>
<reference evidence="1" key="1">
    <citation type="journal article" date="2015" name="Nature">
        <title>Complex archaea that bridge the gap between prokaryotes and eukaryotes.</title>
        <authorList>
            <person name="Spang A."/>
            <person name="Saw J.H."/>
            <person name="Jorgensen S.L."/>
            <person name="Zaremba-Niedzwiedzka K."/>
            <person name="Martijn J."/>
            <person name="Lind A.E."/>
            <person name="van Eijk R."/>
            <person name="Schleper C."/>
            <person name="Guy L."/>
            <person name="Ettema T.J."/>
        </authorList>
    </citation>
    <scope>NUCLEOTIDE SEQUENCE</scope>
</reference>
<gene>
    <name evidence="1" type="ORF">LCGC14_2473340</name>
</gene>
<comment type="caution">
    <text evidence="1">The sequence shown here is derived from an EMBL/GenBank/DDBJ whole genome shotgun (WGS) entry which is preliminary data.</text>
</comment>
<dbReference type="AlphaFoldDB" id="A0A0F9BXL0"/>
<protein>
    <submittedName>
        <fullName evidence="1">Uncharacterized protein</fullName>
    </submittedName>
</protein>
<name>A0A0F9BXL0_9ZZZZ</name>
<evidence type="ECO:0000313" key="1">
    <source>
        <dbReference type="EMBL" id="KKL18657.1"/>
    </source>
</evidence>
<proteinExistence type="predicted"/>